<dbReference type="GO" id="GO:0005509">
    <property type="term" value="F:calcium ion binding"/>
    <property type="evidence" value="ECO:0007669"/>
    <property type="project" value="InterPro"/>
</dbReference>
<organism evidence="2">
    <name type="scientific">uncultured Anaerotruncus sp</name>
    <dbReference type="NCBI Taxonomy" id="905011"/>
    <lineage>
        <taxon>Bacteria</taxon>
        <taxon>Bacillati</taxon>
        <taxon>Bacillota</taxon>
        <taxon>Clostridia</taxon>
        <taxon>Eubacteriales</taxon>
        <taxon>Oscillospiraceae</taxon>
        <taxon>Anaerotruncus</taxon>
        <taxon>environmental samples</taxon>
    </lineage>
</organism>
<name>A0A6N2RPM9_9FIRM</name>
<dbReference type="InterPro" id="IPR036388">
    <property type="entry name" value="WH-like_DNA-bd_sf"/>
</dbReference>
<reference evidence="2" key="1">
    <citation type="submission" date="2019-11" db="EMBL/GenBank/DDBJ databases">
        <authorList>
            <person name="Feng L."/>
        </authorList>
    </citation>
    <scope>NUCLEOTIDE SEQUENCE</scope>
    <source>
        <strain evidence="2">AundefinedLFYP135</strain>
    </source>
</reference>
<dbReference type="GO" id="GO:0042173">
    <property type="term" value="P:regulation of sporulation resulting in formation of a cellular spore"/>
    <property type="evidence" value="ECO:0007669"/>
    <property type="project" value="InterPro"/>
</dbReference>
<dbReference type="GO" id="GO:0005737">
    <property type="term" value="C:cytoplasm"/>
    <property type="evidence" value="ECO:0007669"/>
    <property type="project" value="InterPro"/>
</dbReference>
<dbReference type="AlphaFoldDB" id="A0A6N2RPM9"/>
<dbReference type="InterPro" id="IPR016032">
    <property type="entry name" value="Sig_transdc_resp-reg_C-effctor"/>
</dbReference>
<dbReference type="InterPro" id="IPR014879">
    <property type="entry name" value="Spo0A_C"/>
</dbReference>
<dbReference type="GO" id="GO:0003677">
    <property type="term" value="F:DNA binding"/>
    <property type="evidence" value="ECO:0007669"/>
    <property type="project" value="InterPro"/>
</dbReference>
<gene>
    <name evidence="2" type="primary">spo0A_2</name>
    <name evidence="2" type="ORF">AULFYP135_00493</name>
</gene>
<accession>A0A6N2RPM9</accession>
<dbReference type="Gene3D" id="1.10.10.10">
    <property type="entry name" value="Winged helix-like DNA-binding domain superfamily/Winged helix DNA-binding domain"/>
    <property type="match status" value="1"/>
</dbReference>
<protein>
    <submittedName>
        <fullName evidence="2">Stage 0 sporulation protein A</fullName>
    </submittedName>
</protein>
<sequence length="121" mass="14475">MNEIKEVLNYFRMLPKYKGYSYLEDAIQLCREHSEYLTQITKVVYPELAKKYHVTPWSVERNIRTIIDKSWQMDRRLCEGQESRYNKFFEYNVIIRPSNAAFISMVVVRLEENQGVLQGKG</sequence>
<feature type="domain" description="Sporulation initiation factor Spo0A C-terminal" evidence="1">
    <location>
        <begin position="5"/>
        <end position="109"/>
    </location>
</feature>
<evidence type="ECO:0000313" key="2">
    <source>
        <dbReference type="EMBL" id="VYS81795.1"/>
    </source>
</evidence>
<dbReference type="Pfam" id="PF08769">
    <property type="entry name" value="Spo0A_C"/>
    <property type="match status" value="1"/>
</dbReference>
<dbReference type="SUPFAM" id="SSF46894">
    <property type="entry name" value="C-terminal effector domain of the bipartite response regulators"/>
    <property type="match status" value="1"/>
</dbReference>
<evidence type="ECO:0000259" key="1">
    <source>
        <dbReference type="Pfam" id="PF08769"/>
    </source>
</evidence>
<dbReference type="GO" id="GO:0003700">
    <property type="term" value="F:DNA-binding transcription factor activity"/>
    <property type="evidence" value="ECO:0007669"/>
    <property type="project" value="InterPro"/>
</dbReference>
<dbReference type="EMBL" id="CACRSL010000003">
    <property type="protein sequence ID" value="VYS81795.1"/>
    <property type="molecule type" value="Genomic_DNA"/>
</dbReference>
<proteinExistence type="predicted"/>